<gene>
    <name evidence="6" type="ORF">H9J30_08890</name>
</gene>
<accession>A0ABS9QUK1</accession>
<evidence type="ECO:0000256" key="1">
    <source>
        <dbReference type="ARBA" id="ARBA00022723"/>
    </source>
</evidence>
<keyword evidence="1" id="KW-0479">Metal-binding</keyword>
<evidence type="ECO:0000259" key="5">
    <source>
        <dbReference type="Pfam" id="PF01258"/>
    </source>
</evidence>
<keyword evidence="7" id="KW-1185">Reference proteome</keyword>
<dbReference type="PROSITE" id="PS51128">
    <property type="entry name" value="ZF_DKSA_2"/>
    <property type="match status" value="1"/>
</dbReference>
<evidence type="ECO:0000313" key="7">
    <source>
        <dbReference type="Proteomes" id="UP000829384"/>
    </source>
</evidence>
<dbReference type="SUPFAM" id="SSF57716">
    <property type="entry name" value="Glucocorticoid receptor-like (DNA-binding domain)"/>
    <property type="match status" value="1"/>
</dbReference>
<protein>
    <submittedName>
        <fullName evidence="6">TraR/DksA C4-type zinc finger protein</fullName>
    </submittedName>
</protein>
<dbReference type="EMBL" id="JACSDI010000004">
    <property type="protein sequence ID" value="MCG9964027.1"/>
    <property type="molecule type" value="Genomic_DNA"/>
</dbReference>
<reference evidence="6 7" key="1">
    <citation type="submission" date="2020-08" db="EMBL/GenBank/DDBJ databases">
        <title>Whole genome sequence of Shewanella sp strain PS-2.</title>
        <authorList>
            <person name="Das S.K."/>
        </authorList>
    </citation>
    <scope>NUCLEOTIDE SEQUENCE [LARGE SCALE GENOMIC DNA]</scope>
    <source>
        <strain evidence="6 7">PS-2</strain>
    </source>
</reference>
<dbReference type="PANTHER" id="PTHR38777:SF1">
    <property type="entry name" value="DNAK SUPPRESSOR PROTEIN"/>
    <property type="match status" value="1"/>
</dbReference>
<dbReference type="Pfam" id="PF01258">
    <property type="entry name" value="zf-dskA_traR"/>
    <property type="match status" value="1"/>
</dbReference>
<comment type="caution">
    <text evidence="6">The sequence shown here is derived from an EMBL/GenBank/DDBJ whole genome shotgun (WGS) entry which is preliminary data.</text>
</comment>
<feature type="domain" description="Zinc finger DksA/TraR C4-type" evidence="5">
    <location>
        <begin position="39"/>
        <end position="70"/>
    </location>
</feature>
<dbReference type="PANTHER" id="PTHR38777">
    <property type="entry name" value="FELS-2 PROPHAGE PROTEIN"/>
    <property type="match status" value="1"/>
</dbReference>
<dbReference type="InterPro" id="IPR000962">
    <property type="entry name" value="Znf_DskA_TraR"/>
</dbReference>
<name>A0ABS9QUK1_9GAMM</name>
<evidence type="ECO:0000256" key="3">
    <source>
        <dbReference type="ARBA" id="ARBA00022833"/>
    </source>
</evidence>
<evidence type="ECO:0000256" key="4">
    <source>
        <dbReference type="PROSITE-ProRule" id="PRU00510"/>
    </source>
</evidence>
<feature type="zinc finger region" description="dksA C4-type" evidence="4">
    <location>
        <begin position="41"/>
        <end position="65"/>
    </location>
</feature>
<evidence type="ECO:0000313" key="6">
    <source>
        <dbReference type="EMBL" id="MCG9964027.1"/>
    </source>
</evidence>
<dbReference type="Gene3D" id="1.20.120.910">
    <property type="entry name" value="DksA, coiled-coil domain"/>
    <property type="match status" value="1"/>
</dbReference>
<proteinExistence type="predicted"/>
<organism evidence="6 7">
    <name type="scientific">Shewanella cutis</name>
    <dbReference type="NCBI Taxonomy" id="2766780"/>
    <lineage>
        <taxon>Bacteria</taxon>
        <taxon>Pseudomonadati</taxon>
        <taxon>Pseudomonadota</taxon>
        <taxon>Gammaproteobacteria</taxon>
        <taxon>Alteromonadales</taxon>
        <taxon>Shewanellaceae</taxon>
        <taxon>Shewanella</taxon>
    </lineage>
</organism>
<keyword evidence="3" id="KW-0862">Zinc</keyword>
<keyword evidence="2" id="KW-0863">Zinc-finger</keyword>
<dbReference type="RefSeq" id="WP_240130693.1">
    <property type="nucleotide sequence ID" value="NZ_JACSDI010000004.1"/>
</dbReference>
<evidence type="ECO:0000256" key="2">
    <source>
        <dbReference type="ARBA" id="ARBA00022771"/>
    </source>
</evidence>
<dbReference type="Proteomes" id="UP000829384">
    <property type="component" value="Unassembled WGS sequence"/>
</dbReference>
<sequence>MDAVDLVTSEQLRAEHRFDALVLAKRKAKAAKPVPPSATECTECGDEIPEGRRQAILGVRLCVTCQTRRES</sequence>